<gene>
    <name evidence="2" type="ORF">ACFODO_10475</name>
</gene>
<dbReference type="RefSeq" id="WP_286384452.1">
    <property type="nucleotide sequence ID" value="NZ_JAVIDQ010000016.1"/>
</dbReference>
<dbReference type="Proteomes" id="UP001595455">
    <property type="component" value="Unassembled WGS sequence"/>
</dbReference>
<proteinExistence type="predicted"/>
<comment type="caution">
    <text evidence="2">The sequence shown here is derived from an EMBL/GenBank/DDBJ whole genome shotgun (WGS) entry which is preliminary data.</text>
</comment>
<evidence type="ECO:0008006" key="4">
    <source>
        <dbReference type="Google" id="ProtNLM"/>
    </source>
</evidence>
<evidence type="ECO:0000313" key="3">
    <source>
        <dbReference type="Proteomes" id="UP001595455"/>
    </source>
</evidence>
<feature type="chain" id="PRO_5047066802" description="Spore coat protein U domain-containing protein" evidence="1">
    <location>
        <begin position="22"/>
        <end position="155"/>
    </location>
</feature>
<keyword evidence="1" id="KW-0732">Signal</keyword>
<reference evidence="3" key="1">
    <citation type="journal article" date="2019" name="Int. J. Syst. Evol. Microbiol.">
        <title>The Global Catalogue of Microorganisms (GCM) 10K type strain sequencing project: providing services to taxonomists for standard genome sequencing and annotation.</title>
        <authorList>
            <consortium name="The Broad Institute Genomics Platform"/>
            <consortium name="The Broad Institute Genome Sequencing Center for Infectious Disease"/>
            <person name="Wu L."/>
            <person name="Ma J."/>
        </authorList>
    </citation>
    <scope>NUCLEOTIDE SEQUENCE [LARGE SCALE GENOMIC DNA]</scope>
    <source>
        <strain evidence="3">KCTC 62575</strain>
    </source>
</reference>
<keyword evidence="3" id="KW-1185">Reference proteome</keyword>
<dbReference type="EMBL" id="JBHRSF010000034">
    <property type="protein sequence ID" value="MFC2995688.1"/>
    <property type="molecule type" value="Genomic_DNA"/>
</dbReference>
<protein>
    <recommendedName>
        <fullName evidence="4">Spore coat protein U domain-containing protein</fullName>
    </recommendedName>
</protein>
<accession>A0ABV7BEY8</accession>
<name>A0ABV7BEY8_9GAMM</name>
<feature type="signal peptide" evidence="1">
    <location>
        <begin position="1"/>
        <end position="21"/>
    </location>
</feature>
<evidence type="ECO:0000313" key="2">
    <source>
        <dbReference type="EMBL" id="MFC2995688.1"/>
    </source>
</evidence>
<sequence length="155" mass="16846">MRKFCTQCLYVVLFISSWASAANQTSSVSVVTSIPVSCQFSNVSPQIVLSEEALVATGIFNLQCNQKFELQLSTKSLQEGGNGTFVKASGGTKLKTLIQMNFIGNVYQLDAVKKIQVDDPASVEQGTIHVKLAEPVQSTTPEGVYQDVLYLDVTF</sequence>
<evidence type="ECO:0000256" key="1">
    <source>
        <dbReference type="SAM" id="SignalP"/>
    </source>
</evidence>
<organism evidence="2 3">
    <name type="scientific">Acinetobacter sichuanensis</name>
    <dbReference type="NCBI Taxonomy" id="2136183"/>
    <lineage>
        <taxon>Bacteria</taxon>
        <taxon>Pseudomonadati</taxon>
        <taxon>Pseudomonadota</taxon>
        <taxon>Gammaproteobacteria</taxon>
        <taxon>Moraxellales</taxon>
        <taxon>Moraxellaceae</taxon>
        <taxon>Acinetobacter</taxon>
    </lineage>
</organism>